<feature type="transmembrane region" description="Helical" evidence="1">
    <location>
        <begin position="57"/>
        <end position="78"/>
    </location>
</feature>
<keyword evidence="1" id="KW-1133">Transmembrane helix</keyword>
<protein>
    <submittedName>
        <fullName evidence="2">Uncharacterized protein</fullName>
    </submittedName>
</protein>
<dbReference type="RefSeq" id="WP_136528758.1">
    <property type="nucleotide sequence ID" value="NZ_STGX01000003.1"/>
</dbReference>
<keyword evidence="1" id="KW-0472">Membrane</keyword>
<dbReference type="AlphaFoldDB" id="A0A4S8PMM4"/>
<evidence type="ECO:0000313" key="2">
    <source>
        <dbReference type="EMBL" id="THV30892.1"/>
    </source>
</evidence>
<dbReference type="EMBL" id="STGX01000003">
    <property type="protein sequence ID" value="THV30892.1"/>
    <property type="molecule type" value="Genomic_DNA"/>
</dbReference>
<evidence type="ECO:0000256" key="1">
    <source>
        <dbReference type="SAM" id="Phobius"/>
    </source>
</evidence>
<dbReference type="Proteomes" id="UP000305792">
    <property type="component" value="Unassembled WGS sequence"/>
</dbReference>
<keyword evidence="1" id="KW-0812">Transmembrane</keyword>
<organism evidence="2 3">
    <name type="scientific">Glycomyces paridis</name>
    <dbReference type="NCBI Taxonomy" id="2126555"/>
    <lineage>
        <taxon>Bacteria</taxon>
        <taxon>Bacillati</taxon>
        <taxon>Actinomycetota</taxon>
        <taxon>Actinomycetes</taxon>
        <taxon>Glycomycetales</taxon>
        <taxon>Glycomycetaceae</taxon>
        <taxon>Glycomyces</taxon>
    </lineage>
</organism>
<feature type="transmembrane region" description="Helical" evidence="1">
    <location>
        <begin position="21"/>
        <end position="45"/>
    </location>
</feature>
<name>A0A4S8PMM4_9ACTN</name>
<sequence>MTTSPTEKDTRPLLARGGMSLLVTIAQLAALVALFFAIAHLAGLLPEPEDSYGWGPVILGAEGSLLLTVFVGPAAAALARLPRPWLYALSTPIAVLAGYATVTLTGLWPEYTGPAALAACNLAVAVATASRPLRRRRPAPVEAFDAS</sequence>
<reference evidence="2 3" key="1">
    <citation type="journal article" date="2018" name="Int. J. Syst. Evol. Microbiol.">
        <title>Glycomyces paridis sp. nov., isolated from the medicinal plant Paris polyphylla.</title>
        <authorList>
            <person name="Fang X.M."/>
            <person name="Bai J.L."/>
            <person name="Su J."/>
            <person name="Zhao L.L."/>
            <person name="Liu H.Y."/>
            <person name="Ma B.P."/>
            <person name="Zhang Y.Q."/>
            <person name="Yu L.Y."/>
        </authorList>
    </citation>
    <scope>NUCLEOTIDE SEQUENCE [LARGE SCALE GENOMIC DNA]</scope>
    <source>
        <strain evidence="2 3">CPCC 204357</strain>
    </source>
</reference>
<keyword evidence="3" id="KW-1185">Reference proteome</keyword>
<proteinExistence type="predicted"/>
<comment type="caution">
    <text evidence="2">The sequence shown here is derived from an EMBL/GenBank/DDBJ whole genome shotgun (WGS) entry which is preliminary data.</text>
</comment>
<accession>A0A4S8PMM4</accession>
<feature type="transmembrane region" description="Helical" evidence="1">
    <location>
        <begin position="85"/>
        <end position="105"/>
    </location>
</feature>
<evidence type="ECO:0000313" key="3">
    <source>
        <dbReference type="Proteomes" id="UP000305792"/>
    </source>
</evidence>
<gene>
    <name evidence="2" type="ORF">E9998_05845</name>
</gene>